<comment type="caution">
    <text evidence="9">The sequence shown here is derived from an EMBL/GenBank/DDBJ whole genome shotgun (WGS) entry which is preliminary data.</text>
</comment>
<evidence type="ECO:0000256" key="2">
    <source>
        <dbReference type="ARBA" id="ARBA00022448"/>
    </source>
</evidence>
<feature type="transmembrane region" description="Helical" evidence="7">
    <location>
        <begin position="71"/>
        <end position="98"/>
    </location>
</feature>
<dbReference type="Pfam" id="PF00528">
    <property type="entry name" value="BPD_transp_1"/>
    <property type="match status" value="1"/>
</dbReference>
<keyword evidence="5 7" id="KW-1133">Transmembrane helix</keyword>
<accession>A0A926EI02</accession>
<dbReference type="InterPro" id="IPR050366">
    <property type="entry name" value="BP-dependent_transpt_permease"/>
</dbReference>
<dbReference type="GO" id="GO:0005886">
    <property type="term" value="C:plasma membrane"/>
    <property type="evidence" value="ECO:0007669"/>
    <property type="project" value="UniProtKB-SubCell"/>
</dbReference>
<name>A0A926EI02_9FIRM</name>
<evidence type="ECO:0000256" key="1">
    <source>
        <dbReference type="ARBA" id="ARBA00004651"/>
    </source>
</evidence>
<dbReference type="PROSITE" id="PS50928">
    <property type="entry name" value="ABC_TM1"/>
    <property type="match status" value="1"/>
</dbReference>
<evidence type="ECO:0000256" key="6">
    <source>
        <dbReference type="ARBA" id="ARBA00023136"/>
    </source>
</evidence>
<dbReference type="CDD" id="cd06261">
    <property type="entry name" value="TM_PBP2"/>
    <property type="match status" value="1"/>
</dbReference>
<keyword evidence="4 7" id="KW-0812">Transmembrane</keyword>
<feature type="transmembrane region" description="Helical" evidence="7">
    <location>
        <begin position="190"/>
        <end position="212"/>
    </location>
</feature>
<comment type="similarity">
    <text evidence="7">Belongs to the binding-protein-dependent transport system permease family.</text>
</comment>
<gene>
    <name evidence="9" type="ORF">H8718_04410</name>
</gene>
<dbReference type="Proteomes" id="UP000655830">
    <property type="component" value="Unassembled WGS sequence"/>
</dbReference>
<feature type="transmembrane region" description="Helical" evidence="7">
    <location>
        <begin position="162"/>
        <end position="183"/>
    </location>
</feature>
<evidence type="ECO:0000313" key="10">
    <source>
        <dbReference type="Proteomes" id="UP000655830"/>
    </source>
</evidence>
<organism evidence="9 10">
    <name type="scientific">Zhenhengia yiwuensis</name>
    <dbReference type="NCBI Taxonomy" id="2763666"/>
    <lineage>
        <taxon>Bacteria</taxon>
        <taxon>Bacillati</taxon>
        <taxon>Bacillota</taxon>
        <taxon>Clostridia</taxon>
        <taxon>Lachnospirales</taxon>
        <taxon>Lachnospiraceae</taxon>
        <taxon>Zhenhengia</taxon>
    </lineage>
</organism>
<reference evidence="9" key="1">
    <citation type="submission" date="2020-08" db="EMBL/GenBank/DDBJ databases">
        <title>Genome public.</title>
        <authorList>
            <person name="Liu C."/>
            <person name="Sun Q."/>
        </authorList>
    </citation>
    <scope>NUCLEOTIDE SEQUENCE</scope>
    <source>
        <strain evidence="9">NSJ-12</strain>
    </source>
</reference>
<dbReference type="EMBL" id="JACRSY010000005">
    <property type="protein sequence ID" value="MBC8578772.1"/>
    <property type="molecule type" value="Genomic_DNA"/>
</dbReference>
<comment type="subcellular location">
    <subcellularLocation>
        <location evidence="1 7">Cell membrane</location>
        <topology evidence="1 7">Multi-pass membrane protein</topology>
    </subcellularLocation>
</comment>
<feature type="transmembrane region" description="Helical" evidence="7">
    <location>
        <begin position="7"/>
        <end position="29"/>
    </location>
</feature>
<dbReference type="InterPro" id="IPR035906">
    <property type="entry name" value="MetI-like_sf"/>
</dbReference>
<keyword evidence="3" id="KW-1003">Cell membrane</keyword>
<dbReference type="PANTHER" id="PTHR43386">
    <property type="entry name" value="OLIGOPEPTIDE TRANSPORT SYSTEM PERMEASE PROTEIN APPC"/>
    <property type="match status" value="1"/>
</dbReference>
<dbReference type="RefSeq" id="WP_177670492.1">
    <property type="nucleotide sequence ID" value="NZ_JACRSY010000005.1"/>
</dbReference>
<evidence type="ECO:0000256" key="3">
    <source>
        <dbReference type="ARBA" id="ARBA00022475"/>
    </source>
</evidence>
<feature type="transmembrane region" description="Helical" evidence="7">
    <location>
        <begin position="232"/>
        <end position="258"/>
    </location>
</feature>
<feature type="domain" description="ABC transmembrane type-1" evidence="8">
    <location>
        <begin position="69"/>
        <end position="258"/>
    </location>
</feature>
<proteinExistence type="inferred from homology"/>
<evidence type="ECO:0000259" key="8">
    <source>
        <dbReference type="PROSITE" id="PS50928"/>
    </source>
</evidence>
<dbReference type="Gene3D" id="1.10.3720.10">
    <property type="entry name" value="MetI-like"/>
    <property type="match status" value="1"/>
</dbReference>
<keyword evidence="10" id="KW-1185">Reference proteome</keyword>
<evidence type="ECO:0000313" key="9">
    <source>
        <dbReference type="EMBL" id="MBC8578772.1"/>
    </source>
</evidence>
<dbReference type="AlphaFoldDB" id="A0A926EI02"/>
<evidence type="ECO:0000256" key="5">
    <source>
        <dbReference type="ARBA" id="ARBA00022989"/>
    </source>
</evidence>
<evidence type="ECO:0000256" key="7">
    <source>
        <dbReference type="RuleBase" id="RU363032"/>
    </source>
</evidence>
<feature type="transmembrane region" description="Helical" evidence="7">
    <location>
        <begin position="119"/>
        <end position="142"/>
    </location>
</feature>
<dbReference type="PANTHER" id="PTHR43386:SF25">
    <property type="entry name" value="PEPTIDE ABC TRANSPORTER PERMEASE PROTEIN"/>
    <property type="match status" value="1"/>
</dbReference>
<dbReference type="GO" id="GO:0055085">
    <property type="term" value="P:transmembrane transport"/>
    <property type="evidence" value="ECO:0007669"/>
    <property type="project" value="InterPro"/>
</dbReference>
<protein>
    <submittedName>
        <fullName evidence="9">ABC transporter permease</fullName>
    </submittedName>
</protein>
<keyword evidence="6 7" id="KW-0472">Membrane</keyword>
<dbReference type="SUPFAM" id="SSF161098">
    <property type="entry name" value="MetI-like"/>
    <property type="match status" value="1"/>
</dbReference>
<sequence>MKRKLNFELIVGLSLIGFVSLIAIISLFYTPYDPNAMDIANKLKPPSTVHLLGTDQFGRDVLSRMMVGSQVVLLVGFSTVLISLIIGGLLGILAGFYGGIVDTLIMKLIEIKMAFPGTLLALMLIAIWGPSVSMIILALSIMNMPRFTRVVRSGYLQYKNATFVEAAQVLGLSNTRIMLIHILPNLSSSIYVTAALAFASAILSEAGLSYLGLGLQPPLASWGKMLNEAQPYMIQSPFLAIIPGIMITLIVLGFNLLADGLRKNRV</sequence>
<dbReference type="InterPro" id="IPR000515">
    <property type="entry name" value="MetI-like"/>
</dbReference>
<keyword evidence="2 7" id="KW-0813">Transport</keyword>
<evidence type="ECO:0000256" key="4">
    <source>
        <dbReference type="ARBA" id="ARBA00022692"/>
    </source>
</evidence>